<dbReference type="AlphaFoldDB" id="A0A6M3IP71"/>
<evidence type="ECO:0000313" key="1">
    <source>
        <dbReference type="EMBL" id="QJA59236.1"/>
    </source>
</evidence>
<proteinExistence type="predicted"/>
<protein>
    <submittedName>
        <fullName evidence="1">Uncharacterized protein</fullName>
    </submittedName>
</protein>
<gene>
    <name evidence="1" type="ORF">MM415B01321_0004</name>
</gene>
<sequence length="129" mass="15751">MGALMAVWERKPWYTVLVKQVLNPAKTLMIELCEHLPYPTQDTVEWKNAKSLVELRDWFLAHETNTIHGEYDKLYRALWNLLIIKYETDTTYQVRFEETFKKALEMYKEGKWEFPERPRHKEQHWNYDA</sequence>
<organism evidence="1">
    <name type="scientific">viral metagenome</name>
    <dbReference type="NCBI Taxonomy" id="1070528"/>
    <lineage>
        <taxon>unclassified sequences</taxon>
        <taxon>metagenomes</taxon>
        <taxon>organismal metagenomes</taxon>
    </lineage>
</organism>
<dbReference type="EMBL" id="MT141361">
    <property type="protein sequence ID" value="QJA59236.1"/>
    <property type="molecule type" value="Genomic_DNA"/>
</dbReference>
<name>A0A6M3IP71_9ZZZZ</name>
<accession>A0A6M3IP71</accession>
<reference evidence="1" key="1">
    <citation type="submission" date="2020-03" db="EMBL/GenBank/DDBJ databases">
        <title>The deep terrestrial virosphere.</title>
        <authorList>
            <person name="Holmfeldt K."/>
            <person name="Nilsson E."/>
            <person name="Simone D."/>
            <person name="Lopez-Fernandez M."/>
            <person name="Wu X."/>
            <person name="de Brujin I."/>
            <person name="Lundin D."/>
            <person name="Andersson A."/>
            <person name="Bertilsson S."/>
            <person name="Dopson M."/>
        </authorList>
    </citation>
    <scope>NUCLEOTIDE SEQUENCE</scope>
    <source>
        <strain evidence="1">MM415B01321</strain>
    </source>
</reference>